<keyword evidence="3" id="KW-0808">Transferase</keyword>
<organism evidence="3 4">
    <name type="scientific">Flavobacterium profundi</name>
    <dbReference type="NCBI Taxonomy" id="1774945"/>
    <lineage>
        <taxon>Bacteria</taxon>
        <taxon>Pseudomonadati</taxon>
        <taxon>Bacteroidota</taxon>
        <taxon>Flavobacteriia</taxon>
        <taxon>Flavobacteriales</taxon>
        <taxon>Flavobacteriaceae</taxon>
        <taxon>Flavobacterium</taxon>
    </lineage>
</organism>
<dbReference type="Pfam" id="PF13239">
    <property type="entry name" value="2TM"/>
    <property type="match status" value="1"/>
</dbReference>
<evidence type="ECO:0000313" key="4">
    <source>
        <dbReference type="Proteomes" id="UP000431264"/>
    </source>
</evidence>
<name>A0A6I4IVN8_9FLAO</name>
<feature type="domain" description="2TM" evidence="2">
    <location>
        <begin position="15"/>
        <end position="94"/>
    </location>
</feature>
<feature type="transmembrane region" description="Helical" evidence="1">
    <location>
        <begin position="27"/>
        <end position="48"/>
    </location>
</feature>
<keyword evidence="1" id="KW-0472">Membrane</keyword>
<feature type="transmembrane region" description="Helical" evidence="1">
    <location>
        <begin position="54"/>
        <end position="80"/>
    </location>
</feature>
<dbReference type="Proteomes" id="UP000431264">
    <property type="component" value="Unassembled WGS sequence"/>
</dbReference>
<proteinExistence type="predicted"/>
<evidence type="ECO:0000313" key="3">
    <source>
        <dbReference type="EMBL" id="MVO10953.1"/>
    </source>
</evidence>
<protein>
    <submittedName>
        <fullName evidence="3">Histidine kinase</fullName>
    </submittedName>
</protein>
<dbReference type="EMBL" id="WQLW01000018">
    <property type="protein sequence ID" value="MVO10953.1"/>
    <property type="molecule type" value="Genomic_DNA"/>
</dbReference>
<keyword evidence="3" id="KW-0418">Kinase</keyword>
<sequence>MEVIMQQNNEFERYQKAQKKVKEMKGFYGNLISYIFVISVLAFINLKYSPQHLWFLYPMLGWGLGVFFQAMKVFDFFPFFNKSWEEKKIKQFMEEEKNENTKYQ</sequence>
<dbReference type="InterPro" id="IPR025698">
    <property type="entry name" value="2TM_dom"/>
</dbReference>
<dbReference type="OrthoDB" id="8965954at2"/>
<keyword evidence="1" id="KW-0812">Transmembrane</keyword>
<keyword evidence="1" id="KW-1133">Transmembrane helix</keyword>
<gene>
    <name evidence="3" type="ORF">GOQ30_17410</name>
</gene>
<dbReference type="AlphaFoldDB" id="A0A6I4IVN8"/>
<dbReference type="GO" id="GO:0016301">
    <property type="term" value="F:kinase activity"/>
    <property type="evidence" value="ECO:0007669"/>
    <property type="project" value="UniProtKB-KW"/>
</dbReference>
<evidence type="ECO:0000256" key="1">
    <source>
        <dbReference type="SAM" id="Phobius"/>
    </source>
</evidence>
<evidence type="ECO:0000259" key="2">
    <source>
        <dbReference type="Pfam" id="PF13239"/>
    </source>
</evidence>
<keyword evidence="4" id="KW-1185">Reference proteome</keyword>
<accession>A0A6I4IVN8</accession>
<reference evidence="4" key="1">
    <citation type="submission" date="2019-05" db="EMBL/GenBank/DDBJ databases">
        <title>Flavobacterium profundi sp. nov., isolated from a deep-sea seamount.</title>
        <authorList>
            <person name="Zhang D.-C."/>
        </authorList>
    </citation>
    <scope>NUCLEOTIDE SEQUENCE [LARGE SCALE GENOMIC DNA]</scope>
    <source>
        <strain evidence="4">TP390</strain>
    </source>
</reference>
<comment type="caution">
    <text evidence="3">The sequence shown here is derived from an EMBL/GenBank/DDBJ whole genome shotgun (WGS) entry which is preliminary data.</text>
</comment>